<protein>
    <submittedName>
        <fullName evidence="6">Transcriptional regulator LysR family</fullName>
    </submittedName>
</protein>
<evidence type="ECO:0000256" key="2">
    <source>
        <dbReference type="ARBA" id="ARBA00023015"/>
    </source>
</evidence>
<evidence type="ECO:0000259" key="5">
    <source>
        <dbReference type="PROSITE" id="PS50931"/>
    </source>
</evidence>
<accession>A0ABQ0J7M6</accession>
<dbReference type="PANTHER" id="PTHR30419:SF8">
    <property type="entry name" value="NITROGEN ASSIMILATION TRANSCRIPTIONAL ACTIVATOR-RELATED"/>
    <property type="match status" value="1"/>
</dbReference>
<dbReference type="Pfam" id="PF03466">
    <property type="entry name" value="LysR_substrate"/>
    <property type="match status" value="1"/>
</dbReference>
<dbReference type="InterPro" id="IPR050950">
    <property type="entry name" value="HTH-type_LysR_regulators"/>
</dbReference>
<keyword evidence="4" id="KW-0804">Transcription</keyword>
<keyword evidence="2" id="KW-0805">Transcription regulation</keyword>
<keyword evidence="3" id="KW-0238">DNA-binding</keyword>
<dbReference type="Proteomes" id="UP000029223">
    <property type="component" value="Unassembled WGS sequence"/>
</dbReference>
<reference evidence="7" key="1">
    <citation type="submission" date="2014-09" db="EMBL/GenBank/DDBJ databases">
        <title>Vibrio variabilis JCM 19239. (C206) whole genome shotgun sequence.</title>
        <authorList>
            <person name="Sawabe T."/>
            <person name="Meirelles P."/>
            <person name="Nakanishi M."/>
            <person name="Sayaka M."/>
            <person name="Hattori M."/>
            <person name="Ohkuma M."/>
        </authorList>
    </citation>
    <scope>NUCLEOTIDE SEQUENCE [LARGE SCALE GENOMIC DNA]</scope>
    <source>
        <strain evidence="7">JCM 19239</strain>
    </source>
</reference>
<comment type="caution">
    <text evidence="6">The sequence shown here is derived from an EMBL/GenBank/DDBJ whole genome shotgun (WGS) entry which is preliminary data.</text>
</comment>
<dbReference type="InterPro" id="IPR036388">
    <property type="entry name" value="WH-like_DNA-bd_sf"/>
</dbReference>
<gene>
    <name evidence="6" type="ORF">JCM19239_7380</name>
</gene>
<dbReference type="Gene3D" id="1.10.10.10">
    <property type="entry name" value="Winged helix-like DNA-binding domain superfamily/Winged helix DNA-binding domain"/>
    <property type="match status" value="1"/>
</dbReference>
<evidence type="ECO:0000313" key="7">
    <source>
        <dbReference type="Proteomes" id="UP000029223"/>
    </source>
</evidence>
<dbReference type="PANTHER" id="PTHR30419">
    <property type="entry name" value="HTH-TYPE TRANSCRIPTIONAL REGULATOR YBHD"/>
    <property type="match status" value="1"/>
</dbReference>
<dbReference type="InterPro" id="IPR000847">
    <property type="entry name" value="LysR_HTH_N"/>
</dbReference>
<sequence>MYHLNIRTLEYLYSIEKYGSLRKAARMLSVDPAAISRALSQLEQIIGVRIWERKSRNSCLTEPGRELVYYYKSILRGEVAVMQKLTQLKEFKKGHVSIAIGEGFISNFVSKPMQSFMVRHPGINLSLEIAGALDAVKMLEDQQVDFAITYASAPHSKLQTHIERTHPLELIAPKGHSLAAGQRPVTLEEIKESSLALIDSSTGMGRLVKHVENISHIKLEPKTTDKLSKRAH</sequence>
<organism evidence="6 7">
    <name type="scientific">Vibrio variabilis</name>
    <dbReference type="NCBI Taxonomy" id="990271"/>
    <lineage>
        <taxon>Bacteria</taxon>
        <taxon>Pseudomonadati</taxon>
        <taxon>Pseudomonadota</taxon>
        <taxon>Gammaproteobacteria</taxon>
        <taxon>Vibrionales</taxon>
        <taxon>Vibrionaceae</taxon>
        <taxon>Vibrio</taxon>
    </lineage>
</organism>
<dbReference type="InterPro" id="IPR036390">
    <property type="entry name" value="WH_DNA-bd_sf"/>
</dbReference>
<evidence type="ECO:0000256" key="1">
    <source>
        <dbReference type="ARBA" id="ARBA00009437"/>
    </source>
</evidence>
<dbReference type="EMBL" id="BBMS01000005">
    <property type="protein sequence ID" value="GAL24780.1"/>
    <property type="molecule type" value="Genomic_DNA"/>
</dbReference>
<dbReference type="SUPFAM" id="SSF53850">
    <property type="entry name" value="Periplasmic binding protein-like II"/>
    <property type="match status" value="1"/>
</dbReference>
<name>A0ABQ0J7M6_9VIBR</name>
<keyword evidence="7" id="KW-1185">Reference proteome</keyword>
<feature type="domain" description="HTH lysR-type" evidence="5">
    <location>
        <begin position="4"/>
        <end position="61"/>
    </location>
</feature>
<dbReference type="PROSITE" id="PS50931">
    <property type="entry name" value="HTH_LYSR"/>
    <property type="match status" value="1"/>
</dbReference>
<reference evidence="7" key="2">
    <citation type="submission" date="2014-09" db="EMBL/GenBank/DDBJ databases">
        <authorList>
            <consortium name="NBRP consortium"/>
            <person name="Sawabe T."/>
            <person name="Meirelles P."/>
            <person name="Nakanishi M."/>
            <person name="Sayaka M."/>
            <person name="Hattori M."/>
            <person name="Ohkuma M."/>
        </authorList>
    </citation>
    <scope>NUCLEOTIDE SEQUENCE [LARGE SCALE GENOMIC DNA]</scope>
    <source>
        <strain evidence="7">JCM 19239</strain>
    </source>
</reference>
<dbReference type="Gene3D" id="3.40.190.290">
    <property type="match status" value="1"/>
</dbReference>
<dbReference type="SUPFAM" id="SSF46785">
    <property type="entry name" value="Winged helix' DNA-binding domain"/>
    <property type="match status" value="1"/>
</dbReference>
<evidence type="ECO:0000256" key="3">
    <source>
        <dbReference type="ARBA" id="ARBA00023125"/>
    </source>
</evidence>
<evidence type="ECO:0000256" key="4">
    <source>
        <dbReference type="ARBA" id="ARBA00023163"/>
    </source>
</evidence>
<dbReference type="Pfam" id="PF00126">
    <property type="entry name" value="HTH_1"/>
    <property type="match status" value="1"/>
</dbReference>
<dbReference type="InterPro" id="IPR005119">
    <property type="entry name" value="LysR_subst-bd"/>
</dbReference>
<proteinExistence type="inferred from homology"/>
<comment type="similarity">
    <text evidence="1">Belongs to the LysR transcriptional regulatory family.</text>
</comment>
<evidence type="ECO:0000313" key="6">
    <source>
        <dbReference type="EMBL" id="GAL24780.1"/>
    </source>
</evidence>